<reference evidence="2 3" key="1">
    <citation type="submission" date="2020-11" db="EMBL/GenBank/DDBJ databases">
        <title>Draft genome sequencing of a Lachnospiraceae strain isolated from anoxic soil subjected to BSD treatment.</title>
        <authorList>
            <person name="Uek A."/>
            <person name="Tonouchi A."/>
        </authorList>
    </citation>
    <scope>NUCLEOTIDE SEQUENCE [LARGE SCALE GENOMIC DNA]</scope>
    <source>
        <strain evidence="2 3">TB5</strain>
    </source>
</reference>
<accession>A0A7R7ICG0</accession>
<dbReference type="GO" id="GO:0016747">
    <property type="term" value="F:acyltransferase activity, transferring groups other than amino-acyl groups"/>
    <property type="evidence" value="ECO:0007669"/>
    <property type="project" value="InterPro"/>
</dbReference>
<name>A0A7R7ICG0_9FIRM</name>
<dbReference type="Gene3D" id="3.40.630.30">
    <property type="match status" value="1"/>
</dbReference>
<organism evidence="2 3">
    <name type="scientific">Anaeromicropila herbilytica</name>
    <dbReference type="NCBI Taxonomy" id="2785025"/>
    <lineage>
        <taxon>Bacteria</taxon>
        <taxon>Bacillati</taxon>
        <taxon>Bacillota</taxon>
        <taxon>Clostridia</taxon>
        <taxon>Lachnospirales</taxon>
        <taxon>Lachnospiraceae</taxon>
        <taxon>Anaeromicropila</taxon>
    </lineage>
</organism>
<dbReference type="CDD" id="cd04301">
    <property type="entry name" value="NAT_SF"/>
    <property type="match status" value="1"/>
</dbReference>
<protein>
    <recommendedName>
        <fullName evidence="1">N-acetyltransferase domain-containing protein</fullName>
    </recommendedName>
</protein>
<dbReference type="AlphaFoldDB" id="A0A7R7ICG0"/>
<dbReference type="InterPro" id="IPR016181">
    <property type="entry name" value="Acyl_CoA_acyltransferase"/>
</dbReference>
<proteinExistence type="predicted"/>
<dbReference type="PROSITE" id="PS51186">
    <property type="entry name" value="GNAT"/>
    <property type="match status" value="1"/>
</dbReference>
<dbReference type="RefSeq" id="WP_271715084.1">
    <property type="nucleotide sequence ID" value="NZ_AP024169.1"/>
</dbReference>
<feature type="domain" description="N-acetyltransferase" evidence="1">
    <location>
        <begin position="122"/>
        <end position="274"/>
    </location>
</feature>
<dbReference type="PANTHER" id="PTHR43617">
    <property type="entry name" value="L-AMINO ACID N-ACETYLTRANSFERASE"/>
    <property type="match status" value="1"/>
</dbReference>
<evidence type="ECO:0000259" key="1">
    <source>
        <dbReference type="PROSITE" id="PS51186"/>
    </source>
</evidence>
<keyword evidence="3" id="KW-1185">Reference proteome</keyword>
<dbReference type="KEGG" id="ahb:bsdtb5_11210"/>
<dbReference type="InterPro" id="IPR000182">
    <property type="entry name" value="GNAT_dom"/>
</dbReference>
<dbReference type="EMBL" id="AP024169">
    <property type="protein sequence ID" value="BCN29826.1"/>
    <property type="molecule type" value="Genomic_DNA"/>
</dbReference>
<dbReference type="Pfam" id="PF00583">
    <property type="entry name" value="Acetyltransf_1"/>
    <property type="match status" value="1"/>
</dbReference>
<evidence type="ECO:0000313" key="3">
    <source>
        <dbReference type="Proteomes" id="UP000595897"/>
    </source>
</evidence>
<dbReference type="Proteomes" id="UP000595897">
    <property type="component" value="Chromosome"/>
</dbReference>
<evidence type="ECO:0000313" key="2">
    <source>
        <dbReference type="EMBL" id="BCN29826.1"/>
    </source>
</evidence>
<gene>
    <name evidence="2" type="ORF">bsdtb5_11210</name>
</gene>
<dbReference type="SUPFAM" id="SSF55729">
    <property type="entry name" value="Acyl-CoA N-acyltransferases (Nat)"/>
    <property type="match status" value="1"/>
</dbReference>
<dbReference type="InterPro" id="IPR050276">
    <property type="entry name" value="MshD_Acetyltransferase"/>
</dbReference>
<sequence>MNIETYEKIKKEIENYQYTSMLYTDYEEAADCEIISWNEELILLYGFDSEKKVMEYHWAANQVDVLVQELEKKREKAIITFVPVEWVEELERIEYHINAVWNDYFNPTLEGILEPEEPFQFLSIEECREASDVTLACRRMSRGFEGESEEWMKKWITGTEAHQIMQENKDAAVLIHKEDNKIVGIVCVSTYAHDSEKGPILWVREIAVHPKYQRQGIAHKLLLQALYYGKVHGANRAFLSADECNEHAIHLYNKVGFQARKEEAQRDMVFDAKI</sequence>